<gene>
    <name evidence="1" type="ORF">HPB48_015739</name>
</gene>
<protein>
    <submittedName>
        <fullName evidence="1">Uncharacterized protein</fullName>
    </submittedName>
</protein>
<reference evidence="1 2" key="1">
    <citation type="journal article" date="2020" name="Cell">
        <title>Large-Scale Comparative Analyses of Tick Genomes Elucidate Their Genetic Diversity and Vector Capacities.</title>
        <authorList>
            <consortium name="Tick Genome and Microbiome Consortium (TIGMIC)"/>
            <person name="Jia N."/>
            <person name="Wang J."/>
            <person name="Shi W."/>
            <person name="Du L."/>
            <person name="Sun Y."/>
            <person name="Zhan W."/>
            <person name="Jiang J.F."/>
            <person name="Wang Q."/>
            <person name="Zhang B."/>
            <person name="Ji P."/>
            <person name="Bell-Sakyi L."/>
            <person name="Cui X.M."/>
            <person name="Yuan T.T."/>
            <person name="Jiang B.G."/>
            <person name="Yang W.F."/>
            <person name="Lam T.T."/>
            <person name="Chang Q.C."/>
            <person name="Ding S.J."/>
            <person name="Wang X.J."/>
            <person name="Zhu J.G."/>
            <person name="Ruan X.D."/>
            <person name="Zhao L."/>
            <person name="Wei J.T."/>
            <person name="Ye R.Z."/>
            <person name="Que T.C."/>
            <person name="Du C.H."/>
            <person name="Zhou Y.H."/>
            <person name="Cheng J.X."/>
            <person name="Dai P.F."/>
            <person name="Guo W.B."/>
            <person name="Han X.H."/>
            <person name="Huang E.J."/>
            <person name="Li L.F."/>
            <person name="Wei W."/>
            <person name="Gao Y.C."/>
            <person name="Liu J.Z."/>
            <person name="Shao H.Z."/>
            <person name="Wang X."/>
            <person name="Wang C.C."/>
            <person name="Yang T.C."/>
            <person name="Huo Q.B."/>
            <person name="Li W."/>
            <person name="Chen H.Y."/>
            <person name="Chen S.E."/>
            <person name="Zhou L.G."/>
            <person name="Ni X.B."/>
            <person name="Tian J.H."/>
            <person name="Sheng Y."/>
            <person name="Liu T."/>
            <person name="Pan Y.S."/>
            <person name="Xia L.Y."/>
            <person name="Li J."/>
            <person name="Zhao F."/>
            <person name="Cao W.C."/>
        </authorList>
    </citation>
    <scope>NUCLEOTIDE SEQUENCE [LARGE SCALE GENOMIC DNA]</scope>
    <source>
        <strain evidence="1">HaeL-2018</strain>
    </source>
</reference>
<dbReference type="OrthoDB" id="7761283at2759"/>
<organism evidence="1 2">
    <name type="scientific">Haemaphysalis longicornis</name>
    <name type="common">Bush tick</name>
    <dbReference type="NCBI Taxonomy" id="44386"/>
    <lineage>
        <taxon>Eukaryota</taxon>
        <taxon>Metazoa</taxon>
        <taxon>Ecdysozoa</taxon>
        <taxon>Arthropoda</taxon>
        <taxon>Chelicerata</taxon>
        <taxon>Arachnida</taxon>
        <taxon>Acari</taxon>
        <taxon>Parasitiformes</taxon>
        <taxon>Ixodida</taxon>
        <taxon>Ixodoidea</taxon>
        <taxon>Ixodidae</taxon>
        <taxon>Haemaphysalinae</taxon>
        <taxon>Haemaphysalis</taxon>
    </lineage>
</organism>
<dbReference type="VEuPathDB" id="VectorBase:HLOH_061104"/>
<keyword evidence="2" id="KW-1185">Reference proteome</keyword>
<proteinExistence type="predicted"/>
<sequence>MSFQKLWIQEIGWDIRLLNNVKSEWNDWIDSLSELQDINARRNALKRRNHEMIDTNSPTINLFQELSSIHHVKKKKKRPRLPKLKMSCSSKEEVHVGFG</sequence>
<evidence type="ECO:0000313" key="2">
    <source>
        <dbReference type="Proteomes" id="UP000821853"/>
    </source>
</evidence>
<evidence type="ECO:0000313" key="1">
    <source>
        <dbReference type="EMBL" id="KAH9382598.1"/>
    </source>
</evidence>
<dbReference type="EMBL" id="JABSTR010000011">
    <property type="protein sequence ID" value="KAH9382598.1"/>
    <property type="molecule type" value="Genomic_DNA"/>
</dbReference>
<dbReference type="Proteomes" id="UP000821853">
    <property type="component" value="Chromosome 9"/>
</dbReference>
<comment type="caution">
    <text evidence="1">The sequence shown here is derived from an EMBL/GenBank/DDBJ whole genome shotgun (WGS) entry which is preliminary data.</text>
</comment>
<name>A0A9J6GVW8_HAELO</name>
<accession>A0A9J6GVW8</accession>
<dbReference type="AlphaFoldDB" id="A0A9J6GVW8"/>